<feature type="transmembrane region" description="Helical" evidence="1">
    <location>
        <begin position="15"/>
        <end position="35"/>
    </location>
</feature>
<evidence type="ECO:0000313" key="3">
    <source>
        <dbReference type="Proteomes" id="UP000234474"/>
    </source>
</evidence>
<dbReference type="VEuPathDB" id="FungiDB:P174DRAFT_441902"/>
<dbReference type="Proteomes" id="UP000234474">
    <property type="component" value="Unassembled WGS sequence"/>
</dbReference>
<gene>
    <name evidence="2" type="ORF">P174DRAFT_441902</name>
</gene>
<dbReference type="AlphaFoldDB" id="A0A2I1CAF2"/>
<dbReference type="RefSeq" id="XP_024683199.1">
    <property type="nucleotide sequence ID" value="XM_024827454.1"/>
</dbReference>
<evidence type="ECO:0000256" key="1">
    <source>
        <dbReference type="SAM" id="Phobius"/>
    </source>
</evidence>
<sequence>MNHDLPRLGQAEGLASMNFSLMISLSYGLVAEWNIKMRAHSDSRNNDSCQICPLLYHLVEFDVQL</sequence>
<keyword evidence="1" id="KW-0812">Transmembrane</keyword>
<keyword evidence="1" id="KW-1133">Transmembrane helix</keyword>
<keyword evidence="1" id="KW-0472">Membrane</keyword>
<organism evidence="2 3">
    <name type="scientific">Aspergillus novofumigatus (strain IBT 16806)</name>
    <dbReference type="NCBI Taxonomy" id="1392255"/>
    <lineage>
        <taxon>Eukaryota</taxon>
        <taxon>Fungi</taxon>
        <taxon>Dikarya</taxon>
        <taxon>Ascomycota</taxon>
        <taxon>Pezizomycotina</taxon>
        <taxon>Eurotiomycetes</taxon>
        <taxon>Eurotiomycetidae</taxon>
        <taxon>Eurotiales</taxon>
        <taxon>Aspergillaceae</taxon>
        <taxon>Aspergillus</taxon>
        <taxon>Aspergillus subgen. Fumigati</taxon>
    </lineage>
</organism>
<accession>A0A2I1CAF2</accession>
<evidence type="ECO:0000313" key="2">
    <source>
        <dbReference type="EMBL" id="PKX94604.1"/>
    </source>
</evidence>
<reference evidence="3" key="1">
    <citation type="journal article" date="2018" name="Proc. Natl. Acad. Sci. U.S.A.">
        <title>Linking secondary metabolites to gene clusters through genome sequencing of six diverse Aspergillus species.</title>
        <authorList>
            <person name="Kaerboelling I."/>
            <person name="Vesth T.C."/>
            <person name="Frisvad J.C."/>
            <person name="Nybo J.L."/>
            <person name="Theobald S."/>
            <person name="Kuo A."/>
            <person name="Bowyer P."/>
            <person name="Matsuda Y."/>
            <person name="Mondo S."/>
            <person name="Lyhne E.K."/>
            <person name="Kogle M.E."/>
            <person name="Clum A."/>
            <person name="Lipzen A."/>
            <person name="Salamov A."/>
            <person name="Ngan C.Y."/>
            <person name="Daum C."/>
            <person name="Chiniquy J."/>
            <person name="Barry K."/>
            <person name="LaButti K."/>
            <person name="Haridas S."/>
            <person name="Simmons B.A."/>
            <person name="Magnuson J.K."/>
            <person name="Mortensen U.H."/>
            <person name="Larsen T.O."/>
            <person name="Grigoriev I.V."/>
            <person name="Baker S.E."/>
            <person name="Andersen M.R."/>
        </authorList>
    </citation>
    <scope>NUCLEOTIDE SEQUENCE [LARGE SCALE GENOMIC DNA]</scope>
    <source>
        <strain evidence="3">IBT 16806</strain>
    </source>
</reference>
<name>A0A2I1CAF2_ASPN1</name>
<proteinExistence type="predicted"/>
<comment type="caution">
    <text evidence="2">The sequence shown here is derived from an EMBL/GenBank/DDBJ whole genome shotgun (WGS) entry which is preliminary data.</text>
</comment>
<keyword evidence="3" id="KW-1185">Reference proteome</keyword>
<protein>
    <submittedName>
        <fullName evidence="2">Uncharacterized protein</fullName>
    </submittedName>
</protein>
<dbReference type="GeneID" id="36534779"/>
<dbReference type="EMBL" id="MSZS01000004">
    <property type="protein sequence ID" value="PKX94604.1"/>
    <property type="molecule type" value="Genomic_DNA"/>
</dbReference>